<sequence>MLQEEGARWRRLQDKGAARDEEAATEAHVCVEGLALAWLAGQRGLRTLSDYPAVPSLARVPSTRRPDAELWKDPMRW</sequence>
<organism evidence="2 3">
    <name type="scientific">Archangium lansingense</name>
    <dbReference type="NCBI Taxonomy" id="2995310"/>
    <lineage>
        <taxon>Bacteria</taxon>
        <taxon>Pseudomonadati</taxon>
        <taxon>Myxococcota</taxon>
        <taxon>Myxococcia</taxon>
        <taxon>Myxococcales</taxon>
        <taxon>Cystobacterineae</taxon>
        <taxon>Archangiaceae</taxon>
        <taxon>Archangium</taxon>
    </lineage>
</organism>
<dbReference type="Proteomes" id="UP001207654">
    <property type="component" value="Unassembled WGS sequence"/>
</dbReference>
<proteinExistence type="predicted"/>
<dbReference type="EMBL" id="JAPNKA010000001">
    <property type="protein sequence ID" value="MCY1080160.1"/>
    <property type="molecule type" value="Genomic_DNA"/>
</dbReference>
<evidence type="ECO:0000313" key="2">
    <source>
        <dbReference type="EMBL" id="MCY1080160.1"/>
    </source>
</evidence>
<evidence type="ECO:0000313" key="3">
    <source>
        <dbReference type="Proteomes" id="UP001207654"/>
    </source>
</evidence>
<dbReference type="RefSeq" id="WP_267538835.1">
    <property type="nucleotide sequence ID" value="NZ_JAPNKA010000001.1"/>
</dbReference>
<accession>A0ABT4AEQ3</accession>
<name>A0ABT4AEQ3_9BACT</name>
<reference evidence="2 3" key="1">
    <citation type="submission" date="2022-11" db="EMBL/GenBank/DDBJ databases">
        <title>Minimal conservation of predation-associated metabolite biosynthetic gene clusters underscores biosynthetic potential of Myxococcota including descriptions for ten novel species: Archangium lansinium sp. nov., Myxococcus landrumus sp. nov., Nannocystis bai.</title>
        <authorList>
            <person name="Ahearne A."/>
            <person name="Stevens C."/>
            <person name="Phillips K."/>
        </authorList>
    </citation>
    <scope>NUCLEOTIDE SEQUENCE [LARGE SCALE GENOMIC DNA]</scope>
    <source>
        <strain evidence="2 3">MIWBW</strain>
    </source>
</reference>
<feature type="region of interest" description="Disordered" evidence="1">
    <location>
        <begin position="1"/>
        <end position="23"/>
    </location>
</feature>
<protein>
    <submittedName>
        <fullName evidence="2">Uncharacterized protein</fullName>
    </submittedName>
</protein>
<evidence type="ECO:0000256" key="1">
    <source>
        <dbReference type="SAM" id="MobiDB-lite"/>
    </source>
</evidence>
<comment type="caution">
    <text evidence="2">The sequence shown here is derived from an EMBL/GenBank/DDBJ whole genome shotgun (WGS) entry which is preliminary data.</text>
</comment>
<gene>
    <name evidence="2" type="ORF">OV287_37480</name>
</gene>
<feature type="compositionally biased region" description="Basic and acidic residues" evidence="1">
    <location>
        <begin position="1"/>
        <end position="22"/>
    </location>
</feature>
<keyword evidence="3" id="KW-1185">Reference proteome</keyword>